<gene>
    <name evidence="6" type="ORF">AFE02nite_21070</name>
</gene>
<evidence type="ECO:0000256" key="2">
    <source>
        <dbReference type="ARBA" id="ARBA00022448"/>
    </source>
</evidence>
<comment type="caution">
    <text evidence="6">The sequence shown here is derived from an EMBL/GenBank/DDBJ whole genome shotgun (WGS) entry which is preliminary data.</text>
</comment>
<dbReference type="InterPro" id="IPR003439">
    <property type="entry name" value="ABC_transporter-like_ATP-bd"/>
</dbReference>
<dbReference type="GO" id="GO:0005524">
    <property type="term" value="F:ATP binding"/>
    <property type="evidence" value="ECO:0007669"/>
    <property type="project" value="UniProtKB-KW"/>
</dbReference>
<keyword evidence="7" id="KW-1185">Reference proteome</keyword>
<evidence type="ECO:0000313" key="7">
    <source>
        <dbReference type="Proteomes" id="UP000321484"/>
    </source>
</evidence>
<protein>
    <submittedName>
        <fullName evidence="6">ABC transporter ATP-binding protein</fullName>
    </submittedName>
</protein>
<comment type="similarity">
    <text evidence="1">Belongs to the ABC transporter superfamily.</text>
</comment>
<dbReference type="PANTHER" id="PTHR43335">
    <property type="entry name" value="ABC TRANSPORTER, ATP-BINDING PROTEIN"/>
    <property type="match status" value="1"/>
</dbReference>
<accession>A0A511YYV2</accession>
<dbReference type="InterPro" id="IPR017871">
    <property type="entry name" value="ABC_transporter-like_CS"/>
</dbReference>
<dbReference type="SUPFAM" id="SSF52540">
    <property type="entry name" value="P-loop containing nucleoside triphosphate hydrolases"/>
    <property type="match status" value="1"/>
</dbReference>
<sequence length="323" mass="34357">MRVDRELRLVGVSRAFGEHVALDEVSFTVRPGRTTGFIGANGAGKTTAMRIILGVLAPDAGRVEIGGRPLTLPVRARFGYMPEERGLYPKMKVADQLVYLGRVHGLDLATARRRTHELLEQLGLADRADDHLQTLSLGNQQRVQVAAALVHDPIALVLDEPFSGLDPLAIDAMGAQLRERAEAGVPVLFSSHQLELVERLCDDVVIIHEGRVVAAGDAGDLRAARAGRRYRVVVERPDGAPVPSPDLLATLTAAVPAATRVADPTAVRSGASATDEELAGVVVDLGPDGDEDALLAAALGAGRLREFAPVVPTLAEIFREAVR</sequence>
<dbReference type="PANTHER" id="PTHR43335:SF4">
    <property type="entry name" value="ABC TRANSPORTER, ATP-BINDING PROTEIN"/>
    <property type="match status" value="1"/>
</dbReference>
<name>A0A511YYV2_9CELL</name>
<keyword evidence="3" id="KW-0547">Nucleotide-binding</keyword>
<dbReference type="GO" id="GO:0016887">
    <property type="term" value="F:ATP hydrolysis activity"/>
    <property type="evidence" value="ECO:0007669"/>
    <property type="project" value="InterPro"/>
</dbReference>
<dbReference type="Pfam" id="PF00005">
    <property type="entry name" value="ABC_tran"/>
    <property type="match status" value="1"/>
</dbReference>
<evidence type="ECO:0000259" key="5">
    <source>
        <dbReference type="PROSITE" id="PS50893"/>
    </source>
</evidence>
<organism evidence="6 7">
    <name type="scientific">Actinotalea fermentans</name>
    <dbReference type="NCBI Taxonomy" id="43671"/>
    <lineage>
        <taxon>Bacteria</taxon>
        <taxon>Bacillati</taxon>
        <taxon>Actinomycetota</taxon>
        <taxon>Actinomycetes</taxon>
        <taxon>Micrococcales</taxon>
        <taxon>Cellulomonadaceae</taxon>
        <taxon>Actinotalea</taxon>
    </lineage>
</organism>
<dbReference type="PROSITE" id="PS00211">
    <property type="entry name" value="ABC_TRANSPORTER_1"/>
    <property type="match status" value="1"/>
</dbReference>
<dbReference type="InterPro" id="IPR027417">
    <property type="entry name" value="P-loop_NTPase"/>
</dbReference>
<keyword evidence="4 6" id="KW-0067">ATP-binding</keyword>
<dbReference type="Proteomes" id="UP000321484">
    <property type="component" value="Unassembled WGS sequence"/>
</dbReference>
<reference evidence="6 7" key="1">
    <citation type="submission" date="2019-07" db="EMBL/GenBank/DDBJ databases">
        <title>Whole genome shotgun sequence of Actinotalea fermentans NBRC 105374.</title>
        <authorList>
            <person name="Hosoyama A."/>
            <person name="Uohara A."/>
            <person name="Ohji S."/>
            <person name="Ichikawa N."/>
        </authorList>
    </citation>
    <scope>NUCLEOTIDE SEQUENCE [LARGE SCALE GENOMIC DNA]</scope>
    <source>
        <strain evidence="6 7">NBRC 105374</strain>
    </source>
</reference>
<dbReference type="EMBL" id="BJYK01000006">
    <property type="protein sequence ID" value="GEN80373.1"/>
    <property type="molecule type" value="Genomic_DNA"/>
</dbReference>
<dbReference type="PROSITE" id="PS50893">
    <property type="entry name" value="ABC_TRANSPORTER_2"/>
    <property type="match status" value="1"/>
</dbReference>
<evidence type="ECO:0000256" key="1">
    <source>
        <dbReference type="ARBA" id="ARBA00005417"/>
    </source>
</evidence>
<proteinExistence type="inferred from homology"/>
<evidence type="ECO:0000313" key="6">
    <source>
        <dbReference type="EMBL" id="GEN80373.1"/>
    </source>
</evidence>
<dbReference type="Gene3D" id="3.40.50.300">
    <property type="entry name" value="P-loop containing nucleotide triphosphate hydrolases"/>
    <property type="match status" value="1"/>
</dbReference>
<evidence type="ECO:0000256" key="3">
    <source>
        <dbReference type="ARBA" id="ARBA00022741"/>
    </source>
</evidence>
<dbReference type="SMART" id="SM00382">
    <property type="entry name" value="AAA"/>
    <property type="match status" value="1"/>
</dbReference>
<feature type="domain" description="ABC transporter" evidence="5">
    <location>
        <begin position="7"/>
        <end position="234"/>
    </location>
</feature>
<evidence type="ECO:0000256" key="4">
    <source>
        <dbReference type="ARBA" id="ARBA00022840"/>
    </source>
</evidence>
<keyword evidence="2" id="KW-0813">Transport</keyword>
<dbReference type="AlphaFoldDB" id="A0A511YYV2"/>
<dbReference type="InterPro" id="IPR003593">
    <property type="entry name" value="AAA+_ATPase"/>
</dbReference>